<keyword evidence="2" id="KW-1133">Transmembrane helix</keyword>
<dbReference type="AlphaFoldDB" id="A0A941D075"/>
<feature type="region of interest" description="Disordered" evidence="1">
    <location>
        <begin position="171"/>
        <end position="215"/>
    </location>
</feature>
<dbReference type="InterPro" id="IPR025194">
    <property type="entry name" value="RodZ-like_C"/>
</dbReference>
<dbReference type="InterPro" id="IPR001387">
    <property type="entry name" value="Cro/C1-type_HTH"/>
</dbReference>
<organism evidence="4 5">
    <name type="scientific">Phenylobacterium glaciei</name>
    <dbReference type="NCBI Taxonomy" id="2803784"/>
    <lineage>
        <taxon>Bacteria</taxon>
        <taxon>Pseudomonadati</taxon>
        <taxon>Pseudomonadota</taxon>
        <taxon>Alphaproteobacteria</taxon>
        <taxon>Caulobacterales</taxon>
        <taxon>Caulobacteraceae</taxon>
        <taxon>Phenylobacterium</taxon>
    </lineage>
</organism>
<dbReference type="PROSITE" id="PS50943">
    <property type="entry name" value="HTH_CROC1"/>
    <property type="match status" value="1"/>
</dbReference>
<proteinExistence type="predicted"/>
<sequence>MPLDTGGVTNLNLRADGERDPGLPDSYMPTMDTGPDIGAALKSAREFRGLTLQDVADTTRIRRAYLAAIEEMRLDELPSRPFTIGYVRAYANALGMDGEAAVERFKLDEPAHDEPLRAPVGVRRDGDPRVMAIVIVGLLIVGAIIMWNIAQRAMSEQAPPAATAPEASAIGLQTPAAPGGPVSLGAPLPAPVESTTPTPYETPGLEAATAGDGSSKAADDAAKLAKDHPENVIAAPSAPLAPTFVANGPVYGAPAAGSIVTLQARKPTSLIVRGADSSVYFARQLAAGEAYRAPMLKGLTVDVAEPSSVQVFVGGQSKGLLPAAQTLVSKLAAPE</sequence>
<feature type="domain" description="HTH cro/C1-type" evidence="3">
    <location>
        <begin position="41"/>
        <end position="70"/>
    </location>
</feature>
<dbReference type="SMART" id="SM00530">
    <property type="entry name" value="HTH_XRE"/>
    <property type="match status" value="1"/>
</dbReference>
<keyword evidence="2" id="KW-0812">Transmembrane</keyword>
<dbReference type="InterPro" id="IPR050400">
    <property type="entry name" value="Bact_Cytoskel_RodZ"/>
</dbReference>
<dbReference type="Gene3D" id="1.10.260.40">
    <property type="entry name" value="lambda repressor-like DNA-binding domains"/>
    <property type="match status" value="1"/>
</dbReference>
<dbReference type="CDD" id="cd00093">
    <property type="entry name" value="HTH_XRE"/>
    <property type="match status" value="1"/>
</dbReference>
<gene>
    <name evidence="4" type="ORF">JKL49_05785</name>
</gene>
<comment type="caution">
    <text evidence="4">The sequence shown here is derived from an EMBL/GenBank/DDBJ whole genome shotgun (WGS) entry which is preliminary data.</text>
</comment>
<name>A0A941D075_9CAUL</name>
<accession>A0A941D075</accession>
<dbReference type="Pfam" id="PF13464">
    <property type="entry name" value="RodZ_C"/>
    <property type="match status" value="1"/>
</dbReference>
<keyword evidence="2" id="KW-0472">Membrane</keyword>
<feature type="region of interest" description="Disordered" evidence="1">
    <location>
        <begin position="1"/>
        <end position="24"/>
    </location>
</feature>
<evidence type="ECO:0000256" key="2">
    <source>
        <dbReference type="SAM" id="Phobius"/>
    </source>
</evidence>
<evidence type="ECO:0000313" key="4">
    <source>
        <dbReference type="EMBL" id="MBR7618894.1"/>
    </source>
</evidence>
<reference evidence="4" key="1">
    <citation type="submission" date="2021-04" db="EMBL/GenBank/DDBJ databases">
        <title>Draft genome assembly of strain Phenylobacterium sp. 20VBR1 using MiniION and Illumina platforms.</title>
        <authorList>
            <person name="Thomas F.A."/>
            <person name="Krishnan K.P."/>
            <person name="Sinha R.K."/>
        </authorList>
    </citation>
    <scope>NUCLEOTIDE SEQUENCE</scope>
    <source>
        <strain evidence="4">20VBR1</strain>
    </source>
</reference>
<dbReference type="Proteomes" id="UP000622580">
    <property type="component" value="Unassembled WGS sequence"/>
</dbReference>
<evidence type="ECO:0000313" key="5">
    <source>
        <dbReference type="Proteomes" id="UP000622580"/>
    </source>
</evidence>
<protein>
    <submittedName>
        <fullName evidence="4">Helix-turn-helix domain-containing protein</fullName>
    </submittedName>
</protein>
<feature type="transmembrane region" description="Helical" evidence="2">
    <location>
        <begin position="130"/>
        <end position="150"/>
    </location>
</feature>
<dbReference type="GO" id="GO:0003677">
    <property type="term" value="F:DNA binding"/>
    <property type="evidence" value="ECO:0007669"/>
    <property type="project" value="InterPro"/>
</dbReference>
<keyword evidence="5" id="KW-1185">Reference proteome</keyword>
<dbReference type="PANTHER" id="PTHR34475:SF1">
    <property type="entry name" value="CYTOSKELETON PROTEIN RODZ"/>
    <property type="match status" value="1"/>
</dbReference>
<dbReference type="Pfam" id="PF13413">
    <property type="entry name" value="HTH_25"/>
    <property type="match status" value="1"/>
</dbReference>
<dbReference type="PANTHER" id="PTHR34475">
    <property type="match status" value="1"/>
</dbReference>
<dbReference type="InterPro" id="IPR010982">
    <property type="entry name" value="Lambda_DNA-bd_dom_sf"/>
</dbReference>
<dbReference type="SUPFAM" id="SSF47413">
    <property type="entry name" value="lambda repressor-like DNA-binding domains"/>
    <property type="match status" value="1"/>
</dbReference>
<evidence type="ECO:0000256" key="1">
    <source>
        <dbReference type="SAM" id="MobiDB-lite"/>
    </source>
</evidence>
<evidence type="ECO:0000259" key="3">
    <source>
        <dbReference type="PROSITE" id="PS50943"/>
    </source>
</evidence>
<dbReference type="EMBL" id="JAGSGD010000001">
    <property type="protein sequence ID" value="MBR7618894.1"/>
    <property type="molecule type" value="Genomic_DNA"/>
</dbReference>